<dbReference type="OrthoDB" id="6770063at2759"/>
<feature type="transmembrane region" description="Helical" evidence="7">
    <location>
        <begin position="279"/>
        <end position="299"/>
    </location>
</feature>
<dbReference type="GO" id="GO:0012505">
    <property type="term" value="C:endomembrane system"/>
    <property type="evidence" value="ECO:0007669"/>
    <property type="project" value="UniProtKB-SubCell"/>
</dbReference>
<feature type="transmembrane region" description="Helical" evidence="7">
    <location>
        <begin position="61"/>
        <end position="79"/>
    </location>
</feature>
<feature type="transmembrane region" description="Helical" evidence="7">
    <location>
        <begin position="116"/>
        <end position="137"/>
    </location>
</feature>
<evidence type="ECO:0000313" key="9">
    <source>
        <dbReference type="EMBL" id="EXJ85735.1"/>
    </source>
</evidence>
<feature type="transmembrane region" description="Helical" evidence="7">
    <location>
        <begin position="247"/>
        <end position="267"/>
    </location>
</feature>
<feature type="transmembrane region" description="Helical" evidence="7">
    <location>
        <begin position="21"/>
        <end position="41"/>
    </location>
</feature>
<dbReference type="GO" id="GO:0046943">
    <property type="term" value="F:carboxylic acid transmembrane transporter activity"/>
    <property type="evidence" value="ECO:0007669"/>
    <property type="project" value="UniProtKB-ARBA"/>
</dbReference>
<reference evidence="9 10" key="1">
    <citation type="submission" date="2013-03" db="EMBL/GenBank/DDBJ databases">
        <title>The Genome Sequence of Capronia coronata CBS 617.96.</title>
        <authorList>
            <consortium name="The Broad Institute Genomics Platform"/>
            <person name="Cuomo C."/>
            <person name="de Hoog S."/>
            <person name="Gorbushina A."/>
            <person name="Walker B."/>
            <person name="Young S.K."/>
            <person name="Zeng Q."/>
            <person name="Gargeya S."/>
            <person name="Fitzgerald M."/>
            <person name="Haas B."/>
            <person name="Abouelleil A."/>
            <person name="Allen A.W."/>
            <person name="Alvarado L."/>
            <person name="Arachchi H.M."/>
            <person name="Berlin A.M."/>
            <person name="Chapman S.B."/>
            <person name="Gainer-Dewar J."/>
            <person name="Goldberg J."/>
            <person name="Griggs A."/>
            <person name="Gujja S."/>
            <person name="Hansen M."/>
            <person name="Howarth C."/>
            <person name="Imamovic A."/>
            <person name="Ireland A."/>
            <person name="Larimer J."/>
            <person name="McCowan C."/>
            <person name="Murphy C."/>
            <person name="Pearson M."/>
            <person name="Poon T.W."/>
            <person name="Priest M."/>
            <person name="Roberts A."/>
            <person name="Saif S."/>
            <person name="Shea T."/>
            <person name="Sisk P."/>
            <person name="Sykes S."/>
            <person name="Wortman J."/>
            <person name="Nusbaum C."/>
            <person name="Birren B."/>
        </authorList>
    </citation>
    <scope>NUCLEOTIDE SEQUENCE [LARGE SCALE GENOMIC DNA]</scope>
    <source>
        <strain evidence="9 10">CBS 617.96</strain>
    </source>
</reference>
<accession>W9Y7X0</accession>
<dbReference type="PANTHER" id="PTHR23501:SF78">
    <property type="entry name" value="MAJOR FACILITATOR SUPERFAMILY (MFS) PROFILE DOMAIN-CONTAINING PROTEIN-RELATED"/>
    <property type="match status" value="1"/>
</dbReference>
<feature type="transmembrane region" description="Helical" evidence="7">
    <location>
        <begin position="419"/>
        <end position="440"/>
    </location>
</feature>
<keyword evidence="6 7" id="KW-0472">Membrane</keyword>
<evidence type="ECO:0000256" key="5">
    <source>
        <dbReference type="ARBA" id="ARBA00022989"/>
    </source>
</evidence>
<keyword evidence="4 7" id="KW-0812">Transmembrane</keyword>
<feature type="transmembrane region" description="Helical" evidence="7">
    <location>
        <begin position="352"/>
        <end position="369"/>
    </location>
</feature>
<dbReference type="GeneID" id="19160972"/>
<feature type="transmembrane region" description="Helical" evidence="7">
    <location>
        <begin position="480"/>
        <end position="499"/>
    </location>
</feature>
<evidence type="ECO:0000256" key="7">
    <source>
        <dbReference type="SAM" id="Phobius"/>
    </source>
</evidence>
<sequence>MKRSDDAEKTLHNQENILPTAQLLVVFGVLALVLCVCFMDQNGISVALPTIAKDLNAQETISWAGTSSLIANTVFSVLYGRLSDIFGRKVIFLSACALLALGDLLCGLAQDPAMLYVFRAVAGLAGGGITNLTMIIVSDVVTLKDRGKFQGILGACVGLGNVAGPFVAAAFIENTTWRAFFYLLAPLVALCGVAAMFLLPSTAPAAGFLESARKIDHWGTLTSAVAVIFLLVPISGGGAYFPWASPMVIAMLAIGSSALVLFVGVEWKVASLPMMPVQIFGDRVVATLLAQSFLLGWVYQSYLYYLPMYYQNVRGYSAVTSAALTIPIMATQAVASIVSGQYMSRRGRYGEVLWVGFGAWTLGSGLTILFNRTTSPAACAVILCVVGFGVGNVFQPTLVALQAHSPKARRAVIVSNRNFFRCCGGACGLAVAAAVLQASLRASLPARFQYLAESTYARPNLGSADMAVVLDAYMKAMRNVFIIQVPLIGLCLLGCLLITDQGLERPDERPVQAVQEDGIEAKAAASDIHDGRSVNPRVEIFEQSEGG</sequence>
<dbReference type="Gene3D" id="1.20.1250.20">
    <property type="entry name" value="MFS general substrate transporter like domains"/>
    <property type="match status" value="1"/>
</dbReference>
<comment type="similarity">
    <text evidence="2">Belongs to the major facilitator superfamily.</text>
</comment>
<comment type="subcellular location">
    <subcellularLocation>
        <location evidence="1">Endomembrane system</location>
        <topology evidence="1">Multi-pass membrane protein</topology>
    </subcellularLocation>
</comment>
<dbReference type="GO" id="GO:0005886">
    <property type="term" value="C:plasma membrane"/>
    <property type="evidence" value="ECO:0007669"/>
    <property type="project" value="TreeGrafter"/>
</dbReference>
<feature type="transmembrane region" description="Helical" evidence="7">
    <location>
        <begin position="149"/>
        <end position="173"/>
    </location>
</feature>
<keyword evidence="3" id="KW-0813">Transport</keyword>
<dbReference type="eggNOG" id="KOG0254">
    <property type="taxonomic scope" value="Eukaryota"/>
</dbReference>
<evidence type="ECO:0000256" key="2">
    <source>
        <dbReference type="ARBA" id="ARBA00008335"/>
    </source>
</evidence>
<dbReference type="Pfam" id="PF07690">
    <property type="entry name" value="MFS_1"/>
    <property type="match status" value="1"/>
</dbReference>
<evidence type="ECO:0000256" key="1">
    <source>
        <dbReference type="ARBA" id="ARBA00004127"/>
    </source>
</evidence>
<feature type="transmembrane region" description="Helical" evidence="7">
    <location>
        <begin position="91"/>
        <end position="110"/>
    </location>
</feature>
<dbReference type="HOGENOM" id="CLU_000960_22_0_1"/>
<gene>
    <name evidence="9" type="ORF">A1O1_06103</name>
</gene>
<dbReference type="Gene3D" id="1.20.1720.10">
    <property type="entry name" value="Multidrug resistance protein D"/>
    <property type="match status" value="1"/>
</dbReference>
<evidence type="ECO:0000256" key="3">
    <source>
        <dbReference type="ARBA" id="ARBA00022448"/>
    </source>
</evidence>
<dbReference type="RefSeq" id="XP_007725173.1">
    <property type="nucleotide sequence ID" value="XM_007726983.1"/>
</dbReference>
<dbReference type="InterPro" id="IPR011701">
    <property type="entry name" value="MFS"/>
</dbReference>
<feature type="transmembrane region" description="Helical" evidence="7">
    <location>
        <begin position="179"/>
        <end position="199"/>
    </location>
</feature>
<organism evidence="9 10">
    <name type="scientific">Capronia coronata CBS 617.96</name>
    <dbReference type="NCBI Taxonomy" id="1182541"/>
    <lineage>
        <taxon>Eukaryota</taxon>
        <taxon>Fungi</taxon>
        <taxon>Dikarya</taxon>
        <taxon>Ascomycota</taxon>
        <taxon>Pezizomycotina</taxon>
        <taxon>Eurotiomycetes</taxon>
        <taxon>Chaetothyriomycetidae</taxon>
        <taxon>Chaetothyriales</taxon>
        <taxon>Herpotrichiellaceae</taxon>
        <taxon>Capronia</taxon>
    </lineage>
</organism>
<dbReference type="PROSITE" id="PS50850">
    <property type="entry name" value="MFS"/>
    <property type="match status" value="1"/>
</dbReference>
<dbReference type="SUPFAM" id="SSF103473">
    <property type="entry name" value="MFS general substrate transporter"/>
    <property type="match status" value="1"/>
</dbReference>
<dbReference type="InterPro" id="IPR020846">
    <property type="entry name" value="MFS_dom"/>
</dbReference>
<feature type="transmembrane region" description="Helical" evidence="7">
    <location>
        <begin position="220"/>
        <end position="241"/>
    </location>
</feature>
<evidence type="ECO:0000256" key="4">
    <source>
        <dbReference type="ARBA" id="ARBA00022692"/>
    </source>
</evidence>
<feature type="transmembrane region" description="Helical" evidence="7">
    <location>
        <begin position="375"/>
        <end position="398"/>
    </location>
</feature>
<protein>
    <recommendedName>
        <fullName evidence="8">Major facilitator superfamily (MFS) profile domain-containing protein</fullName>
    </recommendedName>
</protein>
<dbReference type="Proteomes" id="UP000019484">
    <property type="component" value="Unassembled WGS sequence"/>
</dbReference>
<dbReference type="FunFam" id="1.20.1720.10:FF:000013">
    <property type="entry name" value="Related to multidrug resistance proteins"/>
    <property type="match status" value="1"/>
</dbReference>
<comment type="caution">
    <text evidence="9">The sequence shown here is derived from an EMBL/GenBank/DDBJ whole genome shotgun (WGS) entry which is preliminary data.</text>
</comment>
<evidence type="ECO:0000256" key="6">
    <source>
        <dbReference type="ARBA" id="ARBA00023136"/>
    </source>
</evidence>
<evidence type="ECO:0000313" key="10">
    <source>
        <dbReference type="Proteomes" id="UP000019484"/>
    </source>
</evidence>
<dbReference type="EMBL" id="AMWN01000005">
    <property type="protein sequence ID" value="EXJ85735.1"/>
    <property type="molecule type" value="Genomic_DNA"/>
</dbReference>
<feature type="domain" description="Major facilitator superfamily (MFS) profile" evidence="8">
    <location>
        <begin position="26"/>
        <end position="503"/>
    </location>
</feature>
<evidence type="ECO:0000259" key="8">
    <source>
        <dbReference type="PROSITE" id="PS50850"/>
    </source>
</evidence>
<dbReference type="InterPro" id="IPR036259">
    <property type="entry name" value="MFS_trans_sf"/>
</dbReference>
<proteinExistence type="inferred from homology"/>
<name>W9Y7X0_9EURO</name>
<keyword evidence="5 7" id="KW-1133">Transmembrane helix</keyword>
<dbReference type="PANTHER" id="PTHR23501">
    <property type="entry name" value="MAJOR FACILITATOR SUPERFAMILY"/>
    <property type="match status" value="1"/>
</dbReference>
<keyword evidence="10" id="KW-1185">Reference proteome</keyword>
<dbReference type="FunFam" id="1.20.1250.20:FF:000436">
    <property type="entry name" value="MFS transporter, putative"/>
    <property type="match status" value="1"/>
</dbReference>
<dbReference type="AlphaFoldDB" id="W9Y7X0"/>